<comment type="pathway">
    <text evidence="1">Porphyrin-containing compound metabolism; protoporphyrin-IX biosynthesis; coproporphyrinogen-III from 5-aminolevulinate: step 3/4.</text>
</comment>
<comment type="catalytic activity">
    <reaction evidence="10">
        <text>hydroxymethylbilane = uroporphyrinogen III + H2O</text>
        <dbReference type="Rhea" id="RHEA:18965"/>
        <dbReference type="ChEBI" id="CHEBI:15377"/>
        <dbReference type="ChEBI" id="CHEBI:57308"/>
        <dbReference type="ChEBI" id="CHEBI:57845"/>
        <dbReference type="EC" id="4.2.1.75"/>
    </reaction>
</comment>
<accession>A0A8H4B1S0</accession>
<keyword evidence="4" id="KW-0350">Heme biosynthesis</keyword>
<dbReference type="PANTHER" id="PTHR12390:SF0">
    <property type="entry name" value="UROPORPHYRINOGEN-III SYNTHASE"/>
    <property type="match status" value="1"/>
</dbReference>
<evidence type="ECO:0000256" key="2">
    <source>
        <dbReference type="ARBA" id="ARBA00008133"/>
    </source>
</evidence>
<evidence type="ECO:0000259" key="11">
    <source>
        <dbReference type="Pfam" id="PF02602"/>
    </source>
</evidence>
<dbReference type="OrthoDB" id="5595751at2759"/>
<organism evidence="12 13">
    <name type="scientific">Gigaspora margarita</name>
    <dbReference type="NCBI Taxonomy" id="4874"/>
    <lineage>
        <taxon>Eukaryota</taxon>
        <taxon>Fungi</taxon>
        <taxon>Fungi incertae sedis</taxon>
        <taxon>Mucoromycota</taxon>
        <taxon>Glomeromycotina</taxon>
        <taxon>Glomeromycetes</taxon>
        <taxon>Diversisporales</taxon>
        <taxon>Gigasporaceae</taxon>
        <taxon>Gigaspora</taxon>
    </lineage>
</organism>
<dbReference type="GO" id="GO:0005829">
    <property type="term" value="C:cytosol"/>
    <property type="evidence" value="ECO:0007669"/>
    <property type="project" value="TreeGrafter"/>
</dbReference>
<dbReference type="UniPathway" id="UPA00251">
    <property type="reaction ID" value="UER00320"/>
</dbReference>
<evidence type="ECO:0000256" key="8">
    <source>
        <dbReference type="ARBA" id="ARBA00032649"/>
    </source>
</evidence>
<protein>
    <recommendedName>
        <fullName evidence="9">Uroporphyrinogen-III synthase</fullName>
        <ecNumber evidence="3">4.2.1.75</ecNumber>
    </recommendedName>
    <alternativeName>
        <fullName evidence="8">Hydroxymethylbilane hydrolyase [cyclizing]</fullName>
    </alternativeName>
    <alternativeName>
        <fullName evidence="7">Uroporphyrinogen-III cosynthase</fullName>
    </alternativeName>
</protein>
<evidence type="ECO:0000256" key="3">
    <source>
        <dbReference type="ARBA" id="ARBA00013109"/>
    </source>
</evidence>
<evidence type="ECO:0000256" key="1">
    <source>
        <dbReference type="ARBA" id="ARBA00004772"/>
    </source>
</evidence>
<evidence type="ECO:0000256" key="4">
    <source>
        <dbReference type="ARBA" id="ARBA00023133"/>
    </source>
</evidence>
<dbReference type="GO" id="GO:0006780">
    <property type="term" value="P:uroporphyrinogen III biosynthetic process"/>
    <property type="evidence" value="ECO:0007669"/>
    <property type="project" value="InterPro"/>
</dbReference>
<keyword evidence="5" id="KW-0456">Lyase</keyword>
<evidence type="ECO:0000313" key="13">
    <source>
        <dbReference type="Proteomes" id="UP000439903"/>
    </source>
</evidence>
<dbReference type="Pfam" id="PF02602">
    <property type="entry name" value="HEM4"/>
    <property type="match status" value="1"/>
</dbReference>
<dbReference type="EC" id="4.2.1.75" evidence="3"/>
<feature type="domain" description="Tetrapyrrole biosynthesis uroporphyrinogen III synthase" evidence="11">
    <location>
        <begin position="36"/>
        <end position="283"/>
    </location>
</feature>
<proteinExistence type="inferred from homology"/>
<gene>
    <name evidence="12" type="ORF">F8M41_020398</name>
</gene>
<evidence type="ECO:0000256" key="9">
    <source>
        <dbReference type="ARBA" id="ARBA00040167"/>
    </source>
</evidence>
<comment type="caution">
    <text evidence="12">The sequence shown here is derived from an EMBL/GenBank/DDBJ whole genome shotgun (WGS) entry which is preliminary data.</text>
</comment>
<reference evidence="12 13" key="1">
    <citation type="journal article" date="2019" name="Environ. Microbiol.">
        <title>At the nexus of three kingdoms: the genome of the mycorrhizal fungus Gigaspora margarita provides insights into plant, endobacterial and fungal interactions.</title>
        <authorList>
            <person name="Venice F."/>
            <person name="Ghignone S."/>
            <person name="Salvioli di Fossalunga A."/>
            <person name="Amselem J."/>
            <person name="Novero M."/>
            <person name="Xianan X."/>
            <person name="Sedzielewska Toro K."/>
            <person name="Morin E."/>
            <person name="Lipzen A."/>
            <person name="Grigoriev I.V."/>
            <person name="Henrissat B."/>
            <person name="Martin F.M."/>
            <person name="Bonfante P."/>
        </authorList>
    </citation>
    <scope>NUCLEOTIDE SEQUENCE [LARGE SCALE GENOMIC DNA]</scope>
    <source>
        <strain evidence="12 13">BEG34</strain>
    </source>
</reference>
<evidence type="ECO:0000256" key="5">
    <source>
        <dbReference type="ARBA" id="ARBA00023239"/>
    </source>
</evidence>
<keyword evidence="6" id="KW-0627">Porphyrin biosynthesis</keyword>
<dbReference type="CDD" id="cd06578">
    <property type="entry name" value="HemD"/>
    <property type="match status" value="1"/>
</dbReference>
<dbReference type="FunFam" id="3.40.50.10090:FF:000003">
    <property type="entry name" value="uroporphyrinogen-III synthase"/>
    <property type="match status" value="1"/>
</dbReference>
<dbReference type="InterPro" id="IPR039793">
    <property type="entry name" value="UROS/Hem4"/>
</dbReference>
<keyword evidence="13" id="KW-1185">Reference proteome</keyword>
<dbReference type="PANTHER" id="PTHR12390">
    <property type="entry name" value="UROPORPHYRINOGEN III SYNTHASE"/>
    <property type="match status" value="1"/>
</dbReference>
<comment type="similarity">
    <text evidence="2">Belongs to the uroporphyrinogen-III synthase family.</text>
</comment>
<dbReference type="InterPro" id="IPR036108">
    <property type="entry name" value="4pyrrol_syn_uPrphyn_synt_sf"/>
</dbReference>
<dbReference type="Gene3D" id="3.40.50.10090">
    <property type="match status" value="2"/>
</dbReference>
<dbReference type="GO" id="GO:0006782">
    <property type="term" value="P:protoporphyrinogen IX biosynthetic process"/>
    <property type="evidence" value="ECO:0007669"/>
    <property type="project" value="UniProtKB-UniPathway"/>
</dbReference>
<name>A0A8H4B1S0_GIGMA</name>
<dbReference type="AlphaFoldDB" id="A0A8H4B1S0"/>
<evidence type="ECO:0000256" key="7">
    <source>
        <dbReference type="ARBA" id="ARBA00031702"/>
    </source>
</evidence>
<evidence type="ECO:0000256" key="10">
    <source>
        <dbReference type="ARBA" id="ARBA00048617"/>
    </source>
</evidence>
<dbReference type="GO" id="GO:0004852">
    <property type="term" value="F:uroporphyrinogen-III synthase activity"/>
    <property type="evidence" value="ECO:0007669"/>
    <property type="project" value="UniProtKB-EC"/>
</dbReference>
<evidence type="ECO:0000313" key="12">
    <source>
        <dbReference type="EMBL" id="KAF0553297.1"/>
    </source>
</evidence>
<dbReference type="InterPro" id="IPR003754">
    <property type="entry name" value="4pyrrol_synth_uPrphyn_synth"/>
</dbReference>
<dbReference type="SUPFAM" id="SSF69618">
    <property type="entry name" value="HemD-like"/>
    <property type="match status" value="1"/>
</dbReference>
<dbReference type="GO" id="GO:0006785">
    <property type="term" value="P:heme B biosynthetic process"/>
    <property type="evidence" value="ECO:0007669"/>
    <property type="project" value="UniProtKB-ARBA"/>
</dbReference>
<sequence>MSKGTVLLLKDKASIEQDKTEQSTTYDISDSTQIPDEYETKLASLSYTSIFLPVLSYVFVNIEELTKILKNGPEKKYWGIVVTSQKAVKGLKLAWNNAFNNVTEVDSLNKEKALWENLPFFVVGKATSKATDGLNFNALGLNSGNSESLAEYIIQFHNQNNTQNFHQNSLPLLFLTGDKRLDKLPTRLSQAGIKLEELLVYETRPDENFSTELENIVKKNRKIDWIVFFSPSGVDVAWKSLTKLNLWKTVKIACIGKTTGNYLEKCDIKVHVISPKPEPESLACSINEYVTRNNNK</sequence>
<dbReference type="Proteomes" id="UP000439903">
    <property type="component" value="Unassembled WGS sequence"/>
</dbReference>
<dbReference type="EMBL" id="WTPW01000057">
    <property type="protein sequence ID" value="KAF0553297.1"/>
    <property type="molecule type" value="Genomic_DNA"/>
</dbReference>
<evidence type="ECO:0000256" key="6">
    <source>
        <dbReference type="ARBA" id="ARBA00023244"/>
    </source>
</evidence>